<dbReference type="PANTHER" id="PTHR11662">
    <property type="entry name" value="SOLUTE CARRIER FAMILY 17"/>
    <property type="match status" value="1"/>
</dbReference>
<feature type="transmembrane region" description="Helical" evidence="6">
    <location>
        <begin position="244"/>
        <end position="265"/>
    </location>
</feature>
<keyword evidence="9" id="KW-1185">Reference proteome</keyword>
<accession>A0A1H3Q4N0</accession>
<organism evidence="8 9">
    <name type="scientific">Saccharopolyspora shandongensis</name>
    <dbReference type="NCBI Taxonomy" id="418495"/>
    <lineage>
        <taxon>Bacteria</taxon>
        <taxon>Bacillati</taxon>
        <taxon>Actinomycetota</taxon>
        <taxon>Actinomycetes</taxon>
        <taxon>Pseudonocardiales</taxon>
        <taxon>Pseudonocardiaceae</taxon>
        <taxon>Saccharopolyspora</taxon>
    </lineage>
</organism>
<keyword evidence="4 6" id="KW-1133">Transmembrane helix</keyword>
<feature type="transmembrane region" description="Helical" evidence="6">
    <location>
        <begin position="54"/>
        <end position="74"/>
    </location>
</feature>
<dbReference type="InterPro" id="IPR020846">
    <property type="entry name" value="MFS_dom"/>
</dbReference>
<comment type="subcellular location">
    <subcellularLocation>
        <location evidence="1">Cell membrane</location>
        <topology evidence="1">Multi-pass membrane protein</topology>
    </subcellularLocation>
</comment>
<evidence type="ECO:0000313" key="9">
    <source>
        <dbReference type="Proteomes" id="UP000199529"/>
    </source>
</evidence>
<gene>
    <name evidence="8" type="ORF">SAMN05216215_104550</name>
</gene>
<dbReference type="InterPro" id="IPR000849">
    <property type="entry name" value="Sugar_P_transporter"/>
</dbReference>
<dbReference type="InterPro" id="IPR050382">
    <property type="entry name" value="MFS_Na/Anion_cotransporter"/>
</dbReference>
<feature type="transmembrane region" description="Helical" evidence="6">
    <location>
        <begin position="342"/>
        <end position="365"/>
    </location>
</feature>
<dbReference type="PROSITE" id="PS50850">
    <property type="entry name" value="MFS"/>
    <property type="match status" value="1"/>
</dbReference>
<name>A0A1H3Q4N0_9PSEU</name>
<feature type="transmembrane region" description="Helical" evidence="6">
    <location>
        <begin position="408"/>
        <end position="429"/>
    </location>
</feature>
<proteinExistence type="predicted"/>
<keyword evidence="3 6" id="KW-0812">Transmembrane</keyword>
<feature type="transmembrane region" description="Helical" evidence="6">
    <location>
        <begin position="385"/>
        <end position="402"/>
    </location>
</feature>
<dbReference type="CDD" id="cd17319">
    <property type="entry name" value="MFS_ExuT_GudP_like"/>
    <property type="match status" value="1"/>
</dbReference>
<feature type="domain" description="Major facilitator superfamily (MFS) profile" evidence="7">
    <location>
        <begin position="21"/>
        <end position="434"/>
    </location>
</feature>
<reference evidence="9" key="1">
    <citation type="submission" date="2016-10" db="EMBL/GenBank/DDBJ databases">
        <authorList>
            <person name="Varghese N."/>
            <person name="Submissions S."/>
        </authorList>
    </citation>
    <scope>NUCLEOTIDE SEQUENCE [LARGE SCALE GENOMIC DNA]</scope>
    <source>
        <strain evidence="9">CGMCC 4.3530</strain>
    </source>
</reference>
<feature type="transmembrane region" description="Helical" evidence="6">
    <location>
        <begin position="277"/>
        <end position="297"/>
    </location>
</feature>
<dbReference type="PIRSF" id="PIRSF002808">
    <property type="entry name" value="Hexose_phosphate_transp"/>
    <property type="match status" value="1"/>
</dbReference>
<evidence type="ECO:0000259" key="7">
    <source>
        <dbReference type="PROSITE" id="PS50850"/>
    </source>
</evidence>
<dbReference type="OrthoDB" id="8596007at2"/>
<dbReference type="InterPro" id="IPR036259">
    <property type="entry name" value="MFS_trans_sf"/>
</dbReference>
<dbReference type="Pfam" id="PF07690">
    <property type="entry name" value="MFS_1"/>
    <property type="match status" value="1"/>
</dbReference>
<dbReference type="SUPFAM" id="SSF103473">
    <property type="entry name" value="MFS general substrate transporter"/>
    <property type="match status" value="1"/>
</dbReference>
<feature type="transmembrane region" description="Helical" evidence="6">
    <location>
        <begin position="318"/>
        <end position="336"/>
    </location>
</feature>
<evidence type="ECO:0000256" key="2">
    <source>
        <dbReference type="ARBA" id="ARBA00022475"/>
    </source>
</evidence>
<feature type="transmembrane region" description="Helical" evidence="6">
    <location>
        <begin position="86"/>
        <end position="108"/>
    </location>
</feature>
<evidence type="ECO:0000256" key="5">
    <source>
        <dbReference type="ARBA" id="ARBA00023136"/>
    </source>
</evidence>
<dbReference type="InterPro" id="IPR011701">
    <property type="entry name" value="MFS"/>
</dbReference>
<dbReference type="Proteomes" id="UP000199529">
    <property type="component" value="Unassembled WGS sequence"/>
</dbReference>
<feature type="transmembrane region" description="Helical" evidence="6">
    <location>
        <begin position="167"/>
        <end position="192"/>
    </location>
</feature>
<feature type="transmembrane region" description="Helical" evidence="6">
    <location>
        <begin position="17"/>
        <end position="34"/>
    </location>
</feature>
<protein>
    <submittedName>
        <fullName evidence="8">D-galactonate transporter</fullName>
    </submittedName>
</protein>
<keyword evidence="5 6" id="KW-0472">Membrane</keyword>
<sequence>MTAKAAAEQRSQRRTRVRWVMAWLAFAGLTIAYVDRANLSVAMPYMTKELNIDPALTGLILGSFFWTYSLFQIPMGWMVDRFGSRIMYAAAVAWWSVCTAATMFVRGAGSLIGLRMMLGVGEAAAFPACTKLVERWFPSHERGTASGIYDSGARGGTLLATPLVTALIAWLGWRGSFLVTGLLGLIWVAFWLKMYRDPRRHPKVNAAELAHIEAGQFQHTAADTDPDQNAPQLRWRDLFRYRTVWGMALGFSCQSFVIYFFITWFPSYLVDERGFSLLKLGLLGTVPAIVAFIGNFVGGWASDALVRRGHSLTFARKSCIVGGMLVSSLIGLAAVVESSTVALLLLSVSFGGVTFATSSIVTLPADIAPRAARSWASSIQGIQNAVSNLAGVVSPVLIGLIYGSTGSFVIGLIVAGAVALLGCLVYIFVVGEIAPLEVKSSTTATAP</sequence>
<dbReference type="STRING" id="418495.SAMN05216215_104550"/>
<dbReference type="GO" id="GO:0005886">
    <property type="term" value="C:plasma membrane"/>
    <property type="evidence" value="ECO:0007669"/>
    <property type="project" value="UniProtKB-SubCell"/>
</dbReference>
<evidence type="ECO:0000256" key="3">
    <source>
        <dbReference type="ARBA" id="ARBA00022692"/>
    </source>
</evidence>
<evidence type="ECO:0000256" key="1">
    <source>
        <dbReference type="ARBA" id="ARBA00004651"/>
    </source>
</evidence>
<evidence type="ECO:0000256" key="6">
    <source>
        <dbReference type="SAM" id="Phobius"/>
    </source>
</evidence>
<dbReference type="PANTHER" id="PTHR11662:SF399">
    <property type="entry name" value="FI19708P1-RELATED"/>
    <property type="match status" value="1"/>
</dbReference>
<evidence type="ECO:0000313" key="8">
    <source>
        <dbReference type="EMBL" id="SDZ07699.1"/>
    </source>
</evidence>
<keyword evidence="2" id="KW-1003">Cell membrane</keyword>
<dbReference type="Gene3D" id="1.20.1250.20">
    <property type="entry name" value="MFS general substrate transporter like domains"/>
    <property type="match status" value="2"/>
</dbReference>
<dbReference type="AlphaFoldDB" id="A0A1H3Q4N0"/>
<evidence type="ECO:0000256" key="4">
    <source>
        <dbReference type="ARBA" id="ARBA00022989"/>
    </source>
</evidence>
<dbReference type="EMBL" id="FNOK01000045">
    <property type="protein sequence ID" value="SDZ07699.1"/>
    <property type="molecule type" value="Genomic_DNA"/>
</dbReference>
<dbReference type="GO" id="GO:0022857">
    <property type="term" value="F:transmembrane transporter activity"/>
    <property type="evidence" value="ECO:0007669"/>
    <property type="project" value="InterPro"/>
</dbReference>